<accession>A0ABN9TWQ5</accession>
<evidence type="ECO:0000256" key="1">
    <source>
        <dbReference type="ARBA" id="ARBA00022729"/>
    </source>
</evidence>
<dbReference type="EMBL" id="CAUYUJ010015137">
    <property type="protein sequence ID" value="CAK0850310.1"/>
    <property type="molecule type" value="Genomic_DNA"/>
</dbReference>
<evidence type="ECO:0000313" key="3">
    <source>
        <dbReference type="Proteomes" id="UP001189429"/>
    </source>
</evidence>
<dbReference type="InterPro" id="IPR013517">
    <property type="entry name" value="FG-GAP"/>
</dbReference>
<comment type="caution">
    <text evidence="2">The sequence shown here is derived from an EMBL/GenBank/DDBJ whole genome shotgun (WGS) entry which is preliminary data.</text>
</comment>
<name>A0ABN9TWQ5_9DINO</name>
<dbReference type="SUPFAM" id="SSF50998">
    <property type="entry name" value="Quinoprotein alcohol dehydrogenase-like"/>
    <property type="match status" value="1"/>
</dbReference>
<dbReference type="Pfam" id="PF14312">
    <property type="entry name" value="FG-GAP_2"/>
    <property type="match status" value="1"/>
</dbReference>
<proteinExistence type="predicted"/>
<organism evidence="2 3">
    <name type="scientific">Prorocentrum cordatum</name>
    <dbReference type="NCBI Taxonomy" id="2364126"/>
    <lineage>
        <taxon>Eukaryota</taxon>
        <taxon>Sar</taxon>
        <taxon>Alveolata</taxon>
        <taxon>Dinophyceae</taxon>
        <taxon>Prorocentrales</taxon>
        <taxon>Prorocentraceae</taxon>
        <taxon>Prorocentrum</taxon>
    </lineage>
</organism>
<evidence type="ECO:0008006" key="4">
    <source>
        <dbReference type="Google" id="ProtNLM"/>
    </source>
</evidence>
<gene>
    <name evidence="2" type="ORF">PCOR1329_LOCUS42742</name>
</gene>
<dbReference type="InterPro" id="IPR028994">
    <property type="entry name" value="Integrin_alpha_N"/>
</dbReference>
<dbReference type="Gene3D" id="2.130.10.130">
    <property type="entry name" value="Integrin alpha, N-terminal"/>
    <property type="match status" value="1"/>
</dbReference>
<sequence length="157" mass="17287">MSSDWSLVMVRAHYDDLADDAAGSRYGSAYVFDGATGAQLAKLQAINGTIGDQFGQSLAVSSDGARVLVGANYDEDDDDAGTASGSAYVVGLPHTTSFTSADLFRDAAYDHFHSCFHRDHGQYVTHDHFHIYKYFHQGFIDHASHEHGDDDRYDHQH</sequence>
<keyword evidence="3" id="KW-1185">Reference proteome</keyword>
<dbReference type="InterPro" id="IPR011047">
    <property type="entry name" value="Quinoprotein_ADH-like_sf"/>
</dbReference>
<keyword evidence="1" id="KW-0732">Signal</keyword>
<protein>
    <recommendedName>
        <fullName evidence="4">Subtilisin</fullName>
    </recommendedName>
</protein>
<dbReference type="Proteomes" id="UP001189429">
    <property type="component" value="Unassembled WGS sequence"/>
</dbReference>
<evidence type="ECO:0000313" key="2">
    <source>
        <dbReference type="EMBL" id="CAK0850310.1"/>
    </source>
</evidence>
<reference evidence="2" key="1">
    <citation type="submission" date="2023-10" db="EMBL/GenBank/DDBJ databases">
        <authorList>
            <person name="Chen Y."/>
            <person name="Shah S."/>
            <person name="Dougan E. K."/>
            <person name="Thang M."/>
            <person name="Chan C."/>
        </authorList>
    </citation>
    <scope>NUCLEOTIDE SEQUENCE [LARGE SCALE GENOMIC DNA]</scope>
</reference>